<comment type="function">
    <text evidence="9">Probably acts as a heme chaperone, transferring heme to an unknown acceptor. Binds one molecule of heme per monomer, possibly covalently. Binds 1 [4Fe-4S] cluster. The cluster is coordinated with 3 cysteines and an exchangeable S-adenosyl-L-methionine.</text>
</comment>
<comment type="caution">
    <text evidence="11">The sequence shown here is derived from an EMBL/GenBank/DDBJ whole genome shotgun (WGS) entry which is preliminary data.</text>
</comment>
<dbReference type="PANTHER" id="PTHR13932">
    <property type="entry name" value="COPROPORPHYRINIGEN III OXIDASE"/>
    <property type="match status" value="1"/>
</dbReference>
<keyword evidence="4 9" id="KW-0949">S-adenosyl-L-methionine</keyword>
<dbReference type="SFLD" id="SFLDG01082">
    <property type="entry name" value="B12-binding_domain_containing"/>
    <property type="match status" value="1"/>
</dbReference>
<keyword evidence="9" id="KW-0963">Cytoplasm</keyword>
<dbReference type="AlphaFoldDB" id="A0A9D1GS76"/>
<dbReference type="InterPro" id="IPR058240">
    <property type="entry name" value="rSAM_sf"/>
</dbReference>
<keyword evidence="3 9" id="KW-0349">Heme</keyword>
<dbReference type="InterPro" id="IPR034505">
    <property type="entry name" value="Coproporphyrinogen-III_oxidase"/>
</dbReference>
<accession>A0A9D1GS76</accession>
<dbReference type="SFLD" id="SFLDG01065">
    <property type="entry name" value="anaerobic_coproporphyrinogen-I"/>
    <property type="match status" value="1"/>
</dbReference>
<dbReference type="CDD" id="cd01335">
    <property type="entry name" value="Radical_SAM"/>
    <property type="match status" value="1"/>
</dbReference>
<keyword evidence="7 9" id="KW-0411">Iron-sulfur</keyword>
<dbReference type="EMBL" id="DVLF01000067">
    <property type="protein sequence ID" value="HIT49796.1"/>
    <property type="molecule type" value="Genomic_DNA"/>
</dbReference>
<evidence type="ECO:0000259" key="10">
    <source>
        <dbReference type="PROSITE" id="PS51918"/>
    </source>
</evidence>
<dbReference type="Pfam" id="PF06969">
    <property type="entry name" value="HemN_C"/>
    <property type="match status" value="1"/>
</dbReference>
<evidence type="ECO:0000256" key="1">
    <source>
        <dbReference type="ARBA" id="ARBA00006100"/>
    </source>
</evidence>
<evidence type="ECO:0000256" key="4">
    <source>
        <dbReference type="ARBA" id="ARBA00022691"/>
    </source>
</evidence>
<evidence type="ECO:0000256" key="3">
    <source>
        <dbReference type="ARBA" id="ARBA00022617"/>
    </source>
</evidence>
<dbReference type="Pfam" id="PF04055">
    <property type="entry name" value="Radical_SAM"/>
    <property type="match status" value="1"/>
</dbReference>
<feature type="domain" description="Radical SAM core" evidence="10">
    <location>
        <begin position="1"/>
        <end position="228"/>
    </location>
</feature>
<gene>
    <name evidence="11" type="primary">hemW</name>
    <name evidence="11" type="ORF">IAD46_02095</name>
</gene>
<protein>
    <recommendedName>
        <fullName evidence="2 9">Heme chaperone HemW</fullName>
    </recommendedName>
</protein>
<comment type="subcellular location">
    <subcellularLocation>
        <location evidence="9">Cytoplasm</location>
    </subcellularLocation>
</comment>
<dbReference type="NCBIfam" id="TIGR00539">
    <property type="entry name" value="hemN_rel"/>
    <property type="match status" value="1"/>
</dbReference>
<dbReference type="InterPro" id="IPR007197">
    <property type="entry name" value="rSAM"/>
</dbReference>
<dbReference type="InterPro" id="IPR013785">
    <property type="entry name" value="Aldolase_TIM"/>
</dbReference>
<dbReference type="GO" id="GO:0005737">
    <property type="term" value="C:cytoplasm"/>
    <property type="evidence" value="ECO:0007669"/>
    <property type="project" value="UniProtKB-SubCell"/>
</dbReference>
<proteinExistence type="inferred from homology"/>
<dbReference type="SFLD" id="SFLDF00562">
    <property type="entry name" value="HemN-like__clustered_with_heat"/>
    <property type="match status" value="1"/>
</dbReference>
<dbReference type="SFLD" id="SFLDS00029">
    <property type="entry name" value="Radical_SAM"/>
    <property type="match status" value="1"/>
</dbReference>
<evidence type="ECO:0000256" key="2">
    <source>
        <dbReference type="ARBA" id="ARBA00017228"/>
    </source>
</evidence>
<evidence type="ECO:0000256" key="7">
    <source>
        <dbReference type="ARBA" id="ARBA00023014"/>
    </source>
</evidence>
<evidence type="ECO:0000313" key="12">
    <source>
        <dbReference type="Proteomes" id="UP000886758"/>
    </source>
</evidence>
<keyword evidence="8 9" id="KW-0143">Chaperone</keyword>
<sequence>MKGLYIHLPFCKTICTYCDFAKQMAKEEQKDRYIEAVLQELTEKKAELTDIRSVYFGGGTPNALSIRQLKRLLDSLEEILSQSSENTIEVNAELLTEEQIELFARFHINRISIGVQTFDAQLLKKIGRHHRFEQVRNGIKLMKKHGIHNINLDLMFALPGQTLKQVQEDIRIALELPITHLSYYSLILEEKTVLNYQLKHGQIILPDDDLVADMHDYIHQTLKMSAFKQYEISNYAKEGYASVHNLGYWNCEDYIGIGASAVGFLQGVRYQNEWSLPAYFKHRLKEKQILSLQEQKEEFMMMGLRKIDGILISEYHRRFFSYPWEDFLLQPLLDKGWIEMTKEKIKIKEERIFISNTVFEAFVS</sequence>
<dbReference type="GO" id="GO:0004109">
    <property type="term" value="F:coproporphyrinogen oxidase activity"/>
    <property type="evidence" value="ECO:0007669"/>
    <property type="project" value="InterPro"/>
</dbReference>
<keyword evidence="5 9" id="KW-0479">Metal-binding</keyword>
<dbReference type="InterPro" id="IPR006638">
    <property type="entry name" value="Elp3/MiaA/NifB-like_rSAM"/>
</dbReference>
<dbReference type="Gene3D" id="3.20.20.70">
    <property type="entry name" value="Aldolase class I"/>
    <property type="match status" value="1"/>
</dbReference>
<evidence type="ECO:0000256" key="8">
    <source>
        <dbReference type="ARBA" id="ARBA00023186"/>
    </source>
</evidence>
<evidence type="ECO:0000256" key="5">
    <source>
        <dbReference type="ARBA" id="ARBA00022723"/>
    </source>
</evidence>
<dbReference type="SMART" id="SM00729">
    <property type="entry name" value="Elp3"/>
    <property type="match status" value="1"/>
</dbReference>
<evidence type="ECO:0000313" key="11">
    <source>
        <dbReference type="EMBL" id="HIT49796.1"/>
    </source>
</evidence>
<dbReference type="GO" id="GO:0046872">
    <property type="term" value="F:metal ion binding"/>
    <property type="evidence" value="ECO:0007669"/>
    <property type="project" value="UniProtKB-UniRule"/>
</dbReference>
<dbReference type="Proteomes" id="UP000886758">
    <property type="component" value="Unassembled WGS sequence"/>
</dbReference>
<keyword evidence="9" id="KW-0004">4Fe-4S</keyword>
<reference evidence="11" key="1">
    <citation type="submission" date="2020-10" db="EMBL/GenBank/DDBJ databases">
        <authorList>
            <person name="Gilroy R."/>
        </authorList>
    </citation>
    <scope>NUCLEOTIDE SEQUENCE</scope>
    <source>
        <strain evidence="11">ChiW17-6978</strain>
    </source>
</reference>
<dbReference type="SFLD" id="SFLDF00288">
    <property type="entry name" value="HemN-like__clustered_with_nucl"/>
    <property type="match status" value="1"/>
</dbReference>
<dbReference type="PANTHER" id="PTHR13932:SF5">
    <property type="entry name" value="RADICAL S-ADENOSYL METHIONINE DOMAIN-CONTAINING PROTEIN 1, MITOCHONDRIAL"/>
    <property type="match status" value="1"/>
</dbReference>
<organism evidence="11 12">
    <name type="scientific">Candidatus Pelethenecus faecipullorum</name>
    <dbReference type="NCBI Taxonomy" id="2840900"/>
    <lineage>
        <taxon>Bacteria</taxon>
        <taxon>Bacillati</taxon>
        <taxon>Mycoplasmatota</taxon>
        <taxon>Mollicutes</taxon>
        <taxon>Candidatus Pelethenecus</taxon>
    </lineage>
</organism>
<keyword evidence="6 9" id="KW-0408">Iron</keyword>
<dbReference type="SUPFAM" id="SSF102114">
    <property type="entry name" value="Radical SAM enzymes"/>
    <property type="match status" value="1"/>
</dbReference>
<evidence type="ECO:0000256" key="9">
    <source>
        <dbReference type="RuleBase" id="RU364116"/>
    </source>
</evidence>
<name>A0A9D1GS76_9MOLU</name>
<evidence type="ECO:0000256" key="6">
    <source>
        <dbReference type="ARBA" id="ARBA00023004"/>
    </source>
</evidence>
<dbReference type="InterPro" id="IPR004559">
    <property type="entry name" value="HemW-like"/>
</dbReference>
<reference evidence="11" key="2">
    <citation type="journal article" date="2021" name="PeerJ">
        <title>Extensive microbial diversity within the chicken gut microbiome revealed by metagenomics and culture.</title>
        <authorList>
            <person name="Gilroy R."/>
            <person name="Ravi A."/>
            <person name="Getino M."/>
            <person name="Pursley I."/>
            <person name="Horton D.L."/>
            <person name="Alikhan N.F."/>
            <person name="Baker D."/>
            <person name="Gharbi K."/>
            <person name="Hall N."/>
            <person name="Watson M."/>
            <person name="Adriaenssens E.M."/>
            <person name="Foster-Nyarko E."/>
            <person name="Jarju S."/>
            <person name="Secka A."/>
            <person name="Antonio M."/>
            <person name="Oren A."/>
            <person name="Chaudhuri R.R."/>
            <person name="La Ragione R."/>
            <person name="Hildebrand F."/>
            <person name="Pallen M.J."/>
        </authorList>
    </citation>
    <scope>NUCLEOTIDE SEQUENCE</scope>
    <source>
        <strain evidence="11">ChiW17-6978</strain>
    </source>
</reference>
<dbReference type="PROSITE" id="PS51918">
    <property type="entry name" value="RADICAL_SAM"/>
    <property type="match status" value="1"/>
</dbReference>
<dbReference type="GO" id="GO:0051539">
    <property type="term" value="F:4 iron, 4 sulfur cluster binding"/>
    <property type="evidence" value="ECO:0007669"/>
    <property type="project" value="UniProtKB-UniRule"/>
</dbReference>
<dbReference type="GO" id="GO:0006779">
    <property type="term" value="P:porphyrin-containing compound biosynthetic process"/>
    <property type="evidence" value="ECO:0007669"/>
    <property type="project" value="InterPro"/>
</dbReference>
<dbReference type="InterPro" id="IPR010723">
    <property type="entry name" value="HemN_C"/>
</dbReference>
<comment type="similarity">
    <text evidence="1">Belongs to the anaerobic coproporphyrinogen-III oxidase family. HemW subfamily.</text>
</comment>